<organism evidence="2 3">
    <name type="scientific">Streptomyces varsoviensis</name>
    <dbReference type="NCBI Taxonomy" id="67373"/>
    <lineage>
        <taxon>Bacteria</taxon>
        <taxon>Bacillati</taxon>
        <taxon>Actinomycetota</taxon>
        <taxon>Actinomycetes</taxon>
        <taxon>Kitasatosporales</taxon>
        <taxon>Streptomycetaceae</taxon>
        <taxon>Streptomyces</taxon>
    </lineage>
</organism>
<proteinExistence type="predicted"/>
<dbReference type="PANTHER" id="PTHR45527:SF1">
    <property type="entry name" value="FATTY ACID SYNTHASE"/>
    <property type="match status" value="1"/>
</dbReference>
<dbReference type="Gene3D" id="3.30.559.30">
    <property type="entry name" value="Nonribosomal peptide synthetase, condensation domain"/>
    <property type="match status" value="1"/>
</dbReference>
<gene>
    <name evidence="2" type="ORF">ADK38_46730</name>
</gene>
<dbReference type="Gene3D" id="3.30.559.10">
    <property type="entry name" value="Chloramphenicol acetyltransferase-like domain"/>
    <property type="match status" value="1"/>
</dbReference>
<feature type="non-terminal residue" evidence="2">
    <location>
        <position position="1"/>
    </location>
</feature>
<reference evidence="2 3" key="1">
    <citation type="submission" date="2015-07" db="EMBL/GenBank/DDBJ databases">
        <authorList>
            <person name="Ju K.-S."/>
            <person name="Doroghazi J.R."/>
            <person name="Metcalf W.W."/>
        </authorList>
    </citation>
    <scope>NUCLEOTIDE SEQUENCE [LARGE SCALE GENOMIC DNA]</scope>
    <source>
        <strain evidence="2 3">NRRL B-3589</strain>
    </source>
</reference>
<dbReference type="Pfam" id="PF00668">
    <property type="entry name" value="Condensation"/>
    <property type="match status" value="1"/>
</dbReference>
<dbReference type="Gene3D" id="3.40.50.12780">
    <property type="entry name" value="N-terminal domain of ligase-like"/>
    <property type="match status" value="1"/>
</dbReference>
<dbReference type="SUPFAM" id="SSF52777">
    <property type="entry name" value="CoA-dependent acyltransferases"/>
    <property type="match status" value="1"/>
</dbReference>
<evidence type="ECO:0000313" key="3">
    <source>
        <dbReference type="Proteomes" id="UP000037020"/>
    </source>
</evidence>
<accession>A0ABR5IR58</accession>
<dbReference type="InterPro" id="IPR023213">
    <property type="entry name" value="CAT-like_dom_sf"/>
</dbReference>
<dbReference type="EMBL" id="LGUT01004663">
    <property type="protein sequence ID" value="KOG41491.1"/>
    <property type="molecule type" value="Genomic_DNA"/>
</dbReference>
<evidence type="ECO:0000313" key="2">
    <source>
        <dbReference type="EMBL" id="KOG41491.1"/>
    </source>
</evidence>
<name>A0ABR5IR58_9ACTN</name>
<dbReference type="SUPFAM" id="SSF56801">
    <property type="entry name" value="Acetyl-CoA synthetase-like"/>
    <property type="match status" value="1"/>
</dbReference>
<evidence type="ECO:0000259" key="1">
    <source>
        <dbReference type="Pfam" id="PF00668"/>
    </source>
</evidence>
<keyword evidence="3" id="KW-1185">Reference proteome</keyword>
<feature type="non-terminal residue" evidence="2">
    <location>
        <position position="167"/>
    </location>
</feature>
<comment type="caution">
    <text evidence="2">The sequence shown here is derived from an EMBL/GenBank/DDBJ whole genome shotgun (WGS) entry which is preliminary data.</text>
</comment>
<dbReference type="InterPro" id="IPR042099">
    <property type="entry name" value="ANL_N_sf"/>
</dbReference>
<dbReference type="InterPro" id="IPR001242">
    <property type="entry name" value="Condensation_dom"/>
</dbReference>
<dbReference type="PANTHER" id="PTHR45527">
    <property type="entry name" value="NONRIBOSOMAL PEPTIDE SYNTHETASE"/>
    <property type="match status" value="1"/>
</dbReference>
<dbReference type="Proteomes" id="UP000037020">
    <property type="component" value="Unassembled WGS sequence"/>
</dbReference>
<sequence length="167" mass="17946">IQRLAGPGATFDTLLAFENYPGDPAVPPSAEGLTLTDTEIRESTNFALTLSVNPADDLGLWLDYRPDLLDEESVRAVAARLVRVLEQMAADPGARVGDIDPLDPEERSRVVGEWNATARPLEAAGTVPELFAAWARSAPDAAAVRCGADLLSYGELEGRANRLARYL</sequence>
<feature type="domain" description="Condensation" evidence="1">
    <location>
        <begin position="10"/>
        <end position="108"/>
    </location>
</feature>
<protein>
    <recommendedName>
        <fullName evidence="1">Condensation domain-containing protein</fullName>
    </recommendedName>
</protein>